<dbReference type="Proteomes" id="UP001548189">
    <property type="component" value="Unassembled WGS sequence"/>
</dbReference>
<keyword evidence="2" id="KW-1185">Reference proteome</keyword>
<proteinExistence type="predicted"/>
<gene>
    <name evidence="1" type="ORF">ABVT43_02530</name>
</gene>
<comment type="caution">
    <text evidence="1">The sequence shown here is derived from an EMBL/GenBank/DDBJ whole genome shotgun (WGS) entry which is preliminary data.</text>
</comment>
<organism evidence="1 2">
    <name type="scientific">Aliikangiella maris</name>
    <dbReference type="NCBI Taxonomy" id="3162458"/>
    <lineage>
        <taxon>Bacteria</taxon>
        <taxon>Pseudomonadati</taxon>
        <taxon>Pseudomonadota</taxon>
        <taxon>Gammaproteobacteria</taxon>
        <taxon>Oceanospirillales</taxon>
        <taxon>Pleioneaceae</taxon>
        <taxon>Aliikangiella</taxon>
    </lineage>
</organism>
<dbReference type="EMBL" id="JBEVCJ010000002">
    <property type="protein sequence ID" value="MET1253994.1"/>
    <property type="molecule type" value="Genomic_DNA"/>
</dbReference>
<sequence length="113" mass="12173">MSLDVNQLIIDIKQAASGVINQDVTVLRGFSERQVKALAKQAELIAKGIAAGEIDDDLKDFFLDSLEDMALNFAKTLRGLVMVTVEKVWNAVVNVLWSAIGTATGINLTAPSQ</sequence>
<reference evidence="1 2" key="1">
    <citation type="submission" date="2024-06" db="EMBL/GenBank/DDBJ databases">
        <authorList>
            <person name="Li F."/>
        </authorList>
    </citation>
    <scope>NUCLEOTIDE SEQUENCE [LARGE SCALE GENOMIC DNA]</scope>
    <source>
        <strain evidence="1 2">GXAS 311</strain>
    </source>
</reference>
<name>A0ABV2BPX2_9GAMM</name>
<accession>A0ABV2BPX2</accession>
<evidence type="ECO:0000313" key="2">
    <source>
        <dbReference type="Proteomes" id="UP001548189"/>
    </source>
</evidence>
<protein>
    <submittedName>
        <fullName evidence="1">Uncharacterized protein</fullName>
    </submittedName>
</protein>
<evidence type="ECO:0000313" key="1">
    <source>
        <dbReference type="EMBL" id="MET1253994.1"/>
    </source>
</evidence>